<sequence>MNLHTFGVIYQNCYNSYLYDDLKGATAALTLQYEKEPKLFRQPGPICNKYIYKNLYRRNLLADMGL</sequence>
<dbReference type="GO" id="GO:0005975">
    <property type="term" value="P:carbohydrate metabolic process"/>
    <property type="evidence" value="ECO:0007669"/>
    <property type="project" value="InterPro"/>
</dbReference>
<proteinExistence type="predicted"/>
<dbReference type="KEGG" id="muh:HYN43_029210"/>
<evidence type="ECO:0000313" key="3">
    <source>
        <dbReference type="Proteomes" id="UP000270046"/>
    </source>
</evidence>
<evidence type="ECO:0000259" key="1">
    <source>
        <dbReference type="PROSITE" id="PS51677"/>
    </source>
</evidence>
<dbReference type="GO" id="GO:0016810">
    <property type="term" value="F:hydrolase activity, acting on carbon-nitrogen (but not peptide) bonds"/>
    <property type="evidence" value="ECO:0007669"/>
    <property type="project" value="InterPro"/>
</dbReference>
<gene>
    <name evidence="2" type="ORF">HYN43_029210</name>
</gene>
<name>A0A494VYA5_9SPHI</name>
<dbReference type="PROSITE" id="PS51677">
    <property type="entry name" value="NODB"/>
    <property type="match status" value="1"/>
</dbReference>
<dbReference type="InterPro" id="IPR002509">
    <property type="entry name" value="NODB_dom"/>
</dbReference>
<evidence type="ECO:0000313" key="2">
    <source>
        <dbReference type="EMBL" id="AYL99101.1"/>
    </source>
</evidence>
<reference evidence="2 3" key="1">
    <citation type="submission" date="2018-10" db="EMBL/GenBank/DDBJ databases">
        <title>Genome sequencing of Mucilaginibacter sp. HYN0043.</title>
        <authorList>
            <person name="Kim M."/>
            <person name="Yi H."/>
        </authorList>
    </citation>
    <scope>NUCLEOTIDE SEQUENCE [LARGE SCALE GENOMIC DNA]</scope>
    <source>
        <strain evidence="2 3">HYN0043</strain>
    </source>
</reference>
<organism evidence="2 3">
    <name type="scientific">Mucilaginibacter celer</name>
    <dbReference type="NCBI Taxonomy" id="2305508"/>
    <lineage>
        <taxon>Bacteria</taxon>
        <taxon>Pseudomonadati</taxon>
        <taxon>Bacteroidota</taxon>
        <taxon>Sphingobacteriia</taxon>
        <taxon>Sphingobacteriales</taxon>
        <taxon>Sphingobacteriaceae</taxon>
        <taxon>Mucilaginibacter</taxon>
    </lineage>
</organism>
<accession>A0A494VYA5</accession>
<dbReference type="EMBL" id="CP032869">
    <property type="protein sequence ID" value="AYL99101.1"/>
    <property type="molecule type" value="Genomic_DNA"/>
</dbReference>
<dbReference type="AlphaFoldDB" id="A0A494VYA5"/>
<feature type="domain" description="NodB homology" evidence="1">
    <location>
        <begin position="1"/>
        <end position="66"/>
    </location>
</feature>
<protein>
    <recommendedName>
        <fullName evidence="1">NodB homology domain-containing protein</fullName>
    </recommendedName>
</protein>
<dbReference type="Proteomes" id="UP000270046">
    <property type="component" value="Chromosome"/>
</dbReference>
<keyword evidence="3" id="KW-1185">Reference proteome</keyword>